<comment type="caution">
    <text evidence="2">The sequence shown here is derived from an EMBL/GenBank/DDBJ whole genome shotgun (WGS) entry which is preliminary data.</text>
</comment>
<dbReference type="InterPro" id="IPR016181">
    <property type="entry name" value="Acyl_CoA_acyltransferase"/>
</dbReference>
<evidence type="ECO:0000313" key="2">
    <source>
        <dbReference type="EMBL" id="GFF51963.1"/>
    </source>
</evidence>
<reference evidence="2 3" key="1">
    <citation type="submission" date="2020-01" db="EMBL/GenBank/DDBJ databases">
        <title>Draft genome sequence of Aspergillus udagawae IFM 46972.</title>
        <authorList>
            <person name="Takahashi H."/>
            <person name="Yaguchi T."/>
        </authorList>
    </citation>
    <scope>NUCLEOTIDE SEQUENCE [LARGE SCALE GENOMIC DNA]</scope>
    <source>
        <strain evidence="2 3">IFM 46972</strain>
    </source>
</reference>
<gene>
    <name evidence="2" type="ORF">IFM46972_09424</name>
</gene>
<dbReference type="InterPro" id="IPR000182">
    <property type="entry name" value="GNAT_dom"/>
</dbReference>
<feature type="domain" description="N-acetyltransferase" evidence="1">
    <location>
        <begin position="25"/>
        <end position="205"/>
    </location>
</feature>
<dbReference type="Proteomes" id="UP000465221">
    <property type="component" value="Unassembled WGS sequence"/>
</dbReference>
<dbReference type="Pfam" id="PF00583">
    <property type="entry name" value="Acetyltransf_1"/>
    <property type="match status" value="1"/>
</dbReference>
<dbReference type="GO" id="GO:0016747">
    <property type="term" value="F:acyltransferase activity, transferring groups other than amino-acyl groups"/>
    <property type="evidence" value="ECO:0007669"/>
    <property type="project" value="InterPro"/>
</dbReference>
<dbReference type="SUPFAM" id="SSF55729">
    <property type="entry name" value="Acyl-CoA N-acyltransferases (Nat)"/>
    <property type="match status" value="1"/>
</dbReference>
<dbReference type="AlphaFoldDB" id="A0A8H3XKL8"/>
<protein>
    <recommendedName>
        <fullName evidence="1">N-acetyltransferase domain-containing protein</fullName>
    </recommendedName>
</protein>
<dbReference type="Gene3D" id="3.40.630.30">
    <property type="match status" value="1"/>
</dbReference>
<accession>A0A8H3XKL8</accession>
<name>A0A8H3XKL8_9EURO</name>
<organism evidence="2 3">
    <name type="scientific">Aspergillus udagawae</name>
    <dbReference type="NCBI Taxonomy" id="91492"/>
    <lineage>
        <taxon>Eukaryota</taxon>
        <taxon>Fungi</taxon>
        <taxon>Dikarya</taxon>
        <taxon>Ascomycota</taxon>
        <taxon>Pezizomycotina</taxon>
        <taxon>Eurotiomycetes</taxon>
        <taxon>Eurotiomycetidae</taxon>
        <taxon>Eurotiales</taxon>
        <taxon>Aspergillaceae</taxon>
        <taxon>Aspergillus</taxon>
        <taxon>Aspergillus subgen. Fumigati</taxon>
    </lineage>
</organism>
<evidence type="ECO:0000259" key="1">
    <source>
        <dbReference type="PROSITE" id="PS51186"/>
    </source>
</evidence>
<dbReference type="CDD" id="cd04301">
    <property type="entry name" value="NAT_SF"/>
    <property type="match status" value="1"/>
</dbReference>
<sequence>MASNTIHDGFHDIAIIQGTVDAVPAVLRLLDTAVKWLVSCDRIGQWGATPFSENPQRAERLREFATTGHGLWLAIKVTDDSPMLGQNRLSNLDPQAMNGEAPGIIIGALAIGDRMPYVPPVSEPELYVRLLVTDRRWAGNKIGKRLLEHARDLANRAGVSLLRVDCYAGGDGKLIQYYESQGFKRSESLNLEGDWPCQVLAQRLDQVEGEERS</sequence>
<dbReference type="EMBL" id="BLKC01000092">
    <property type="protein sequence ID" value="GFF51963.1"/>
    <property type="molecule type" value="Genomic_DNA"/>
</dbReference>
<evidence type="ECO:0000313" key="3">
    <source>
        <dbReference type="Proteomes" id="UP000465221"/>
    </source>
</evidence>
<dbReference type="PROSITE" id="PS51186">
    <property type="entry name" value="GNAT"/>
    <property type="match status" value="1"/>
</dbReference>
<proteinExistence type="predicted"/>